<reference evidence="1 2" key="1">
    <citation type="journal article" date="2020" name="Microbiol. Res.">
        <title>Flavobacterium pokkalii sp. nov., a novel plant growth promoting native rhizobacteria isolated from pokkali rice grown in coastal saline affected agricultural regions of southern India, Kerala.</title>
        <authorList>
            <person name="Menon R.R."/>
            <person name="Kumari S."/>
            <person name="Viver T."/>
            <person name="Rameshkumar N."/>
        </authorList>
    </citation>
    <scope>NUCLEOTIDE SEQUENCE [LARGE SCALE GENOMIC DNA]</scope>
    <source>
        <strain evidence="1 2">L1I52</strain>
    </source>
</reference>
<dbReference type="Gene3D" id="3.40.50.10140">
    <property type="entry name" value="Toll/interleukin-1 receptor homology (TIR) domain"/>
    <property type="match status" value="1"/>
</dbReference>
<dbReference type="SUPFAM" id="SSF52200">
    <property type="entry name" value="Toll/Interleukin receptor TIR domain"/>
    <property type="match status" value="1"/>
</dbReference>
<keyword evidence="2" id="KW-1185">Reference proteome</keyword>
<dbReference type="InterPro" id="IPR035897">
    <property type="entry name" value="Toll_tir_struct_dom_sf"/>
</dbReference>
<gene>
    <name evidence="1" type="ORF">B6A10_13020</name>
</gene>
<evidence type="ECO:0008006" key="3">
    <source>
        <dbReference type="Google" id="ProtNLM"/>
    </source>
</evidence>
<dbReference type="RefSeq" id="WP_188221203.1">
    <property type="nucleotide sequence ID" value="NZ_NASZ01000022.1"/>
</dbReference>
<proteinExistence type="predicted"/>
<comment type="caution">
    <text evidence="1">The sequence shown here is derived from an EMBL/GenBank/DDBJ whole genome shotgun (WGS) entry which is preliminary data.</text>
</comment>
<name>A0ABR7UW97_9FLAO</name>
<evidence type="ECO:0000313" key="1">
    <source>
        <dbReference type="EMBL" id="MBD0726095.1"/>
    </source>
</evidence>
<organism evidence="1 2">
    <name type="scientific">Flavobacterium pokkalii</name>
    <dbReference type="NCBI Taxonomy" id="1940408"/>
    <lineage>
        <taxon>Bacteria</taxon>
        <taxon>Pseudomonadati</taxon>
        <taxon>Bacteroidota</taxon>
        <taxon>Flavobacteriia</taxon>
        <taxon>Flavobacteriales</taxon>
        <taxon>Flavobacteriaceae</taxon>
        <taxon>Flavobacterium</taxon>
    </lineage>
</organism>
<dbReference type="Proteomes" id="UP000661715">
    <property type="component" value="Unassembled WGS sequence"/>
</dbReference>
<accession>A0ABR7UW97</accession>
<sequence length="307" mass="35625">MNIFLSWSGDQSKKVAEILKVWLPSVIQSLKPFYSSTDIKKGKRWDGELSKSLNDTEFGIIILTEENRTAPWIMFEAGALAKNIETGRVCTLLFDIKDTDVVGPLSSFQNTKSTKKDILKLLEDINETLAENKISKEVLIRVFEKMWPDLETEFTKILDSKKVKTKEELRPERELIEESLRILRNMHFRHTVFSNTDFEFDRHDKVIFDKESEAILFYSGEDEEYWIGLDQLNNTAEVIDFIFQVAGKSWCKSKHIKEFVDCLNEISNLYFDTSAQGVICPYGSFMKIDWNKREKARLTLLESSASE</sequence>
<protein>
    <recommendedName>
        <fullName evidence="3">TIR domain-containing protein</fullName>
    </recommendedName>
</protein>
<evidence type="ECO:0000313" key="2">
    <source>
        <dbReference type="Proteomes" id="UP000661715"/>
    </source>
</evidence>
<dbReference type="EMBL" id="NASZ01000022">
    <property type="protein sequence ID" value="MBD0726095.1"/>
    <property type="molecule type" value="Genomic_DNA"/>
</dbReference>